<evidence type="ECO:0000313" key="1">
    <source>
        <dbReference type="EMBL" id="GEL81883.1"/>
    </source>
</evidence>
<gene>
    <name evidence="1" type="primary">prgN3</name>
    <name evidence="1" type="ORF">EMU01_30270</name>
</gene>
<dbReference type="Proteomes" id="UP000321175">
    <property type="component" value="Unassembled WGS sequence"/>
</dbReference>
<organism evidence="1 2">
    <name type="scientific">Enterococcus mundtii</name>
    <dbReference type="NCBI Taxonomy" id="53346"/>
    <lineage>
        <taxon>Bacteria</taxon>
        <taxon>Bacillati</taxon>
        <taxon>Bacillota</taxon>
        <taxon>Bacilli</taxon>
        <taxon>Lactobacillales</taxon>
        <taxon>Enterococcaceae</taxon>
        <taxon>Enterococcus</taxon>
    </lineage>
</organism>
<keyword evidence="2" id="KW-1185">Reference proteome</keyword>
<evidence type="ECO:0008006" key="3">
    <source>
        <dbReference type="Google" id="ProtNLM"/>
    </source>
</evidence>
<evidence type="ECO:0000313" key="2">
    <source>
        <dbReference type="Proteomes" id="UP000321175"/>
    </source>
</evidence>
<dbReference type="EMBL" id="BJWA01000043">
    <property type="protein sequence ID" value="GEL81883.1"/>
    <property type="molecule type" value="Genomic_DNA"/>
</dbReference>
<sequence>MSLNFHVYSHPINAFIIRNLEMTVDDFCILYGFKQGTVASWISRDRSVENLPVSFIYELSLAAGKNMSEVYLDLLELEEDYVGRKKMKGI</sequence>
<protein>
    <recommendedName>
        <fullName evidence="3">Type III secretion system protein PrgN</fullName>
    </recommendedName>
</protein>
<accession>A0ABQ0VKG1</accession>
<dbReference type="GeneID" id="61001184"/>
<name>A0ABQ0VKG1_ENTMU</name>
<proteinExistence type="predicted"/>
<dbReference type="RefSeq" id="WP_071867351.1">
    <property type="nucleotide sequence ID" value="NZ_BJWA01000043.1"/>
</dbReference>
<comment type="caution">
    <text evidence="1">The sequence shown here is derived from an EMBL/GenBank/DDBJ whole genome shotgun (WGS) entry which is preliminary data.</text>
</comment>
<reference evidence="1 2" key="1">
    <citation type="submission" date="2019-07" db="EMBL/GenBank/DDBJ databases">
        <title>Whole genome shotgun sequence of Enterococcus mundtii NBRC 100490.</title>
        <authorList>
            <person name="Hosoyama A."/>
            <person name="Uohara A."/>
            <person name="Ohji S."/>
            <person name="Ichikawa N."/>
        </authorList>
    </citation>
    <scope>NUCLEOTIDE SEQUENCE [LARGE SCALE GENOMIC DNA]</scope>
    <source>
        <strain evidence="1 2">NBRC 100490</strain>
    </source>
</reference>